<evidence type="ECO:0000256" key="5">
    <source>
        <dbReference type="ARBA" id="ARBA00022884"/>
    </source>
</evidence>
<proteinExistence type="inferred from homology"/>
<feature type="region of interest" description="Disordered" evidence="8">
    <location>
        <begin position="278"/>
        <end position="330"/>
    </location>
</feature>
<dbReference type="PANTHER" id="PTHR12311">
    <property type="entry name" value="ACTIVATOR OF BASAL TRANSCRIPTION 1"/>
    <property type="match status" value="1"/>
</dbReference>
<dbReference type="GO" id="GO:0003723">
    <property type="term" value="F:RNA binding"/>
    <property type="evidence" value="ECO:0007669"/>
    <property type="project" value="UniProtKB-KW"/>
</dbReference>
<name>A0A1G4JNM7_9SACH</name>
<dbReference type="Proteomes" id="UP000190274">
    <property type="component" value="Chromosome F"/>
</dbReference>
<keyword evidence="6" id="KW-0539">Nucleus</keyword>
<evidence type="ECO:0000259" key="9">
    <source>
        <dbReference type="SMART" id="SM00360"/>
    </source>
</evidence>
<dbReference type="InterPro" id="IPR012677">
    <property type="entry name" value="Nucleotide-bd_a/b_plait_sf"/>
</dbReference>
<evidence type="ECO:0000313" key="11">
    <source>
        <dbReference type="Proteomes" id="UP000190274"/>
    </source>
</evidence>
<evidence type="ECO:0000256" key="8">
    <source>
        <dbReference type="SAM" id="MobiDB-lite"/>
    </source>
</evidence>
<feature type="domain" description="RRM" evidence="9">
    <location>
        <begin position="135"/>
        <end position="220"/>
    </location>
</feature>
<dbReference type="InterPro" id="IPR039119">
    <property type="entry name" value="ABT1/Esf2"/>
</dbReference>
<dbReference type="GO" id="GO:0000472">
    <property type="term" value="P:endonucleolytic cleavage to generate mature 5'-end of SSU-rRNA from (SSU-rRNA, 5.8S rRNA, LSU-rRNA)"/>
    <property type="evidence" value="ECO:0007669"/>
    <property type="project" value="EnsemblFungi"/>
</dbReference>
<sequence length="336" mass="38631">MDFQDSGSEDYLSDEETSQVLITSKKNQGKDVFNQNEEEESEVESEIEDHPGSTTELARFDGNEPETDTRAQISRDEHGLEGTEDEVRQYQDEEEKATASADEKEDQDLEGLKKERLERLKKLRAVKKSKHKTGVVYLSKIPPYMKPAKMRQLLSRFGDVDRLFLKREDDQKHRNRVRGGGNKKVMFEEGWVEFVRKKDAKLCADTLNGNIIGGKKGNFYHDDVMNVKYLSGFKWADLTEQIARENDVRQAKLQLEVSQANKMNAEFIRNVERSKMLGNIKASKKRSGSEPDENIRQEPSPQGFKQRRVTTTRAAGPEEHKQSSSKRLDNVIQNLF</sequence>
<comment type="subcellular location">
    <subcellularLocation>
        <location evidence="1">Nucleus</location>
        <location evidence="1">Nucleolus</location>
    </subcellularLocation>
</comment>
<dbReference type="OrthoDB" id="287393at2759"/>
<dbReference type="STRING" id="1266660.A0A1G4JNM7"/>
<organism evidence="10 11">
    <name type="scientific">Lachancea dasiensis</name>
    <dbReference type="NCBI Taxonomy" id="1072105"/>
    <lineage>
        <taxon>Eukaryota</taxon>
        <taxon>Fungi</taxon>
        <taxon>Dikarya</taxon>
        <taxon>Ascomycota</taxon>
        <taxon>Saccharomycotina</taxon>
        <taxon>Saccharomycetes</taxon>
        <taxon>Saccharomycetales</taxon>
        <taxon>Saccharomycetaceae</taxon>
        <taxon>Lachancea</taxon>
    </lineage>
</organism>
<feature type="compositionally biased region" description="Acidic residues" evidence="8">
    <location>
        <begin position="36"/>
        <end position="47"/>
    </location>
</feature>
<gene>
    <name evidence="10" type="ORF">LADA_0F15434G</name>
</gene>
<keyword evidence="11" id="KW-1185">Reference proteome</keyword>
<evidence type="ECO:0000256" key="2">
    <source>
        <dbReference type="ARBA" id="ARBA00005819"/>
    </source>
</evidence>
<protein>
    <recommendedName>
        <fullName evidence="3">Pre-rRNA-processing protein ESF2</fullName>
    </recommendedName>
    <alternativeName>
        <fullName evidence="7">18S rRNA factor 2</fullName>
    </alternativeName>
    <alternativeName>
        <fullName evidence="4">Pre-rRNA-processing protein esf2</fullName>
    </alternativeName>
</protein>
<dbReference type="CDD" id="cd12263">
    <property type="entry name" value="RRM_ABT1_like"/>
    <property type="match status" value="1"/>
</dbReference>
<feature type="compositionally biased region" description="Basic and acidic residues" evidence="8">
    <location>
        <begin position="287"/>
        <end position="296"/>
    </location>
</feature>
<feature type="compositionally biased region" description="Basic and acidic residues" evidence="8">
    <location>
        <begin position="58"/>
        <end position="91"/>
    </location>
</feature>
<reference evidence="10 11" key="1">
    <citation type="submission" date="2016-03" db="EMBL/GenBank/DDBJ databases">
        <authorList>
            <person name="Devillers H."/>
        </authorList>
    </citation>
    <scope>NUCLEOTIDE SEQUENCE [LARGE SCALE GENOMIC DNA]</scope>
    <source>
        <strain evidence="10">CBS 10888</strain>
    </source>
</reference>
<dbReference type="PANTHER" id="PTHR12311:SF7">
    <property type="entry name" value="ACTIVATOR OF BASAL TRANSCRIPTION 1"/>
    <property type="match status" value="1"/>
</dbReference>
<dbReference type="InterPro" id="IPR000504">
    <property type="entry name" value="RRM_dom"/>
</dbReference>
<evidence type="ECO:0000313" key="10">
    <source>
        <dbReference type="EMBL" id="SCU92257.1"/>
    </source>
</evidence>
<dbReference type="GO" id="GO:0032040">
    <property type="term" value="C:small-subunit processome"/>
    <property type="evidence" value="ECO:0007669"/>
    <property type="project" value="EnsemblFungi"/>
</dbReference>
<evidence type="ECO:0000256" key="6">
    <source>
        <dbReference type="ARBA" id="ARBA00023242"/>
    </source>
</evidence>
<accession>A0A1G4JNM7</accession>
<evidence type="ECO:0000256" key="1">
    <source>
        <dbReference type="ARBA" id="ARBA00004604"/>
    </source>
</evidence>
<dbReference type="EMBL" id="LT598458">
    <property type="protein sequence ID" value="SCU92257.1"/>
    <property type="molecule type" value="Genomic_DNA"/>
</dbReference>
<keyword evidence="5" id="KW-0694">RNA-binding</keyword>
<dbReference type="SUPFAM" id="SSF54928">
    <property type="entry name" value="RNA-binding domain, RBD"/>
    <property type="match status" value="1"/>
</dbReference>
<evidence type="ECO:0000256" key="3">
    <source>
        <dbReference type="ARBA" id="ARBA00013906"/>
    </source>
</evidence>
<dbReference type="GO" id="GO:0000447">
    <property type="term" value="P:endonucleolytic cleavage in ITS1 to separate SSU-rRNA from 5.8S rRNA and LSU-rRNA from tricistronic rRNA transcript (SSU-rRNA, 5.8S rRNA, LSU-rRNA)"/>
    <property type="evidence" value="ECO:0007669"/>
    <property type="project" value="EnsemblFungi"/>
</dbReference>
<dbReference type="InterPro" id="IPR034353">
    <property type="entry name" value="ABT1/ESF2_RRM"/>
</dbReference>
<feature type="compositionally biased region" description="Basic and acidic residues" evidence="8">
    <location>
        <begin position="316"/>
        <end position="329"/>
    </location>
</feature>
<dbReference type="SMART" id="SM00360">
    <property type="entry name" value="RRM"/>
    <property type="match status" value="1"/>
</dbReference>
<dbReference type="InterPro" id="IPR035979">
    <property type="entry name" value="RBD_domain_sf"/>
</dbReference>
<dbReference type="GO" id="GO:0034462">
    <property type="term" value="P:small-subunit processome assembly"/>
    <property type="evidence" value="ECO:0007669"/>
    <property type="project" value="EnsemblFungi"/>
</dbReference>
<feature type="region of interest" description="Disordered" evidence="8">
    <location>
        <begin position="1"/>
        <end position="112"/>
    </location>
</feature>
<evidence type="ECO:0000256" key="4">
    <source>
        <dbReference type="ARBA" id="ARBA00021800"/>
    </source>
</evidence>
<dbReference type="GO" id="GO:0001671">
    <property type="term" value="F:ATPase activator activity"/>
    <property type="evidence" value="ECO:0007669"/>
    <property type="project" value="EnsemblFungi"/>
</dbReference>
<evidence type="ECO:0000256" key="7">
    <source>
        <dbReference type="ARBA" id="ARBA00032634"/>
    </source>
</evidence>
<dbReference type="Gene3D" id="3.30.70.330">
    <property type="match status" value="1"/>
</dbReference>
<dbReference type="GO" id="GO:0000480">
    <property type="term" value="P:endonucleolytic cleavage in 5'-ETS of tricistronic rRNA transcript (SSU-rRNA, 5.8S rRNA, LSU-rRNA)"/>
    <property type="evidence" value="ECO:0007669"/>
    <property type="project" value="EnsemblFungi"/>
</dbReference>
<comment type="similarity">
    <text evidence="2">Belongs to the ESF2/ABP1 family.</text>
</comment>
<dbReference type="AlphaFoldDB" id="A0A1G4JNM7"/>
<feature type="compositionally biased region" description="Acidic residues" evidence="8">
    <location>
        <begin position="7"/>
        <end position="17"/>
    </location>
</feature>